<dbReference type="Gene3D" id="1.25.10.10">
    <property type="entry name" value="Leucine-rich Repeat Variant"/>
    <property type="match status" value="1"/>
</dbReference>
<feature type="compositionally biased region" description="Low complexity" evidence="1">
    <location>
        <begin position="16"/>
        <end position="29"/>
    </location>
</feature>
<feature type="compositionally biased region" description="Basic residues" evidence="1">
    <location>
        <begin position="111"/>
        <end position="127"/>
    </location>
</feature>
<accession>A0A448Z5X0</accession>
<sequence length="1149" mass="123081">MDFGAGEDPVFGFGVGASSVRASSSGIRGPARKKKLFAARTRRTFGRESYGRVATVGGTAGSCGTPSASQSSSGGSHGGSSISSVQRSGTSRGSDSGGSSSSSGLSGIPTRSHKAIRSSVRRKIRLKRGMEEEERGDKYSQCRAMHSDASFSFGEENYDNDSNTNSNGDTYHENENEYDSPLSSPSGPVTIVRTGHSATGGSMTDSHLRERLSVRRGAPGFSAFAVQDAGTYQMLHDECSYLCSTVLSRRVQPSRALDAAVDLAVLLSSRKTRRMLWRGDSRGDGVGEAESDTDATDASQRLHGRDPPPPGIPKLWSSVFEVLALVGARVPNQATRSRSPWWSKNASDASLSMASSNASSGGDPGPRTSSARSTSRTKSARRREKELSSVAGGSGCTTAAAGTSSTNKEARAAATSAVLADVCACIAHWVSWDCTLSTEHSVAAMGPVRSPSLARRIRAAVLERGPVLAGIAGLMASHHANAPPIVHGGKGTGRSSSGFAAGAPVSPLRTGASPPPRRRTRRLSAAASKAIDSRPTKNVVPATQPVLPPSKAGGDPTAAGRRNRKKRRRRTKTESPLDSVAEKVDCPGLEDARDSDSALMPPPTNRRSRRRSQTPGAGDELSFSCPSVAKEPLPSRTKPTQPSGGEWGTDESSSVVSEALTEETSVVASRISQKVDELRARVCIESNDASYAEKNCPVGGDFFPAGDRPWTTTVCLESITRILTGKELNGKTSCLEEEASEGTKGGGDESDGADDENGNGNVYLVTNRLVGKSGVIPILTTAMSETMAAATKLVFPETVWSPENDKSSEPTGEEENLWRYCHIRLQLLASLIDEACFFSDQNRRRFCEEDPFSFEDQKKGMIYYILVFLHRCSGCDLNRVDQKRSETMSLALRTLTSLTHNNPLAAEQMSNSNDDLCAEGINVLANVVFHLEDDSLSSNKRKRTGPTTNLHGKAKDHDMHRYDGTIFCLTTLANIIEGSGVRRSLIEIENIGLQSGANRSWLQWLCQWIVNQTESFRHEILSIGCKSERSSSKGIDTAGDEDGELLKHEEEMLVAAGNGCVVLACLMTEADNDDPESSAHIRKLVENEMPLDPGGNSSRLALVVNTLKAYCNYYHISMGQMSFAVVAPVKKLIDELEDMINFDESKSID</sequence>
<feature type="compositionally biased region" description="Low complexity" evidence="1">
    <location>
        <begin position="62"/>
        <end position="107"/>
    </location>
</feature>
<feature type="compositionally biased region" description="Basic residues" evidence="1">
    <location>
        <begin position="30"/>
        <end position="44"/>
    </location>
</feature>
<reference evidence="2 3" key="1">
    <citation type="submission" date="2019-01" db="EMBL/GenBank/DDBJ databases">
        <authorList>
            <person name="Ferrante I. M."/>
        </authorList>
    </citation>
    <scope>NUCLEOTIDE SEQUENCE [LARGE SCALE GENOMIC DNA]</scope>
    <source>
        <strain evidence="2 3">B856</strain>
    </source>
</reference>
<organism evidence="2 3">
    <name type="scientific">Pseudo-nitzschia multistriata</name>
    <dbReference type="NCBI Taxonomy" id="183589"/>
    <lineage>
        <taxon>Eukaryota</taxon>
        <taxon>Sar</taxon>
        <taxon>Stramenopiles</taxon>
        <taxon>Ochrophyta</taxon>
        <taxon>Bacillariophyta</taxon>
        <taxon>Bacillariophyceae</taxon>
        <taxon>Bacillariophycidae</taxon>
        <taxon>Bacillariales</taxon>
        <taxon>Bacillariaceae</taxon>
        <taxon>Pseudo-nitzschia</taxon>
    </lineage>
</organism>
<dbReference type="EMBL" id="CAACVS010000126">
    <property type="protein sequence ID" value="VEU37435.1"/>
    <property type="molecule type" value="Genomic_DNA"/>
</dbReference>
<feature type="region of interest" description="Disordered" evidence="1">
    <location>
        <begin position="733"/>
        <end position="758"/>
    </location>
</feature>
<feature type="compositionally biased region" description="Polar residues" evidence="1">
    <location>
        <begin position="650"/>
        <end position="664"/>
    </location>
</feature>
<feature type="region of interest" description="Disordered" evidence="1">
    <location>
        <begin position="485"/>
        <end position="664"/>
    </location>
</feature>
<dbReference type="AlphaFoldDB" id="A0A448Z5X0"/>
<proteinExistence type="predicted"/>
<dbReference type="OrthoDB" id="49616at2759"/>
<evidence type="ECO:0000313" key="3">
    <source>
        <dbReference type="Proteomes" id="UP000291116"/>
    </source>
</evidence>
<protein>
    <submittedName>
        <fullName evidence="2">Uncharacterized protein</fullName>
    </submittedName>
</protein>
<keyword evidence="3" id="KW-1185">Reference proteome</keyword>
<feature type="region of interest" description="Disordered" evidence="1">
    <location>
        <begin position="352"/>
        <end position="406"/>
    </location>
</feature>
<dbReference type="InterPro" id="IPR011989">
    <property type="entry name" value="ARM-like"/>
</dbReference>
<gene>
    <name evidence="2" type="ORF">PSNMU_V1.4_AUG-EV-PASAV3_0042540</name>
</gene>
<evidence type="ECO:0000256" key="1">
    <source>
        <dbReference type="SAM" id="MobiDB-lite"/>
    </source>
</evidence>
<feature type="compositionally biased region" description="Low complexity" evidence="1">
    <location>
        <begin position="160"/>
        <end position="169"/>
    </location>
</feature>
<feature type="region of interest" description="Disordered" evidence="1">
    <location>
        <begin position="278"/>
        <end position="313"/>
    </location>
</feature>
<feature type="compositionally biased region" description="Basic and acidic residues" evidence="1">
    <location>
        <begin position="572"/>
        <end position="596"/>
    </location>
</feature>
<dbReference type="Proteomes" id="UP000291116">
    <property type="component" value="Unassembled WGS sequence"/>
</dbReference>
<name>A0A448Z5X0_9STRA</name>
<evidence type="ECO:0000313" key="2">
    <source>
        <dbReference type="EMBL" id="VEU37435.1"/>
    </source>
</evidence>
<feature type="compositionally biased region" description="Low complexity" evidence="1">
    <location>
        <begin position="367"/>
        <end position="377"/>
    </location>
</feature>
<feature type="compositionally biased region" description="Low complexity" evidence="1">
    <location>
        <begin position="388"/>
        <end position="406"/>
    </location>
</feature>
<feature type="compositionally biased region" description="Basic residues" evidence="1">
    <location>
        <begin position="561"/>
        <end position="571"/>
    </location>
</feature>
<feature type="compositionally biased region" description="Acidic residues" evidence="1">
    <location>
        <begin position="748"/>
        <end position="757"/>
    </location>
</feature>
<feature type="region of interest" description="Disordered" evidence="1">
    <location>
        <begin position="1"/>
        <end position="187"/>
    </location>
</feature>